<proteinExistence type="inferred from homology"/>
<dbReference type="EMBL" id="JAKIXB020000012">
    <property type="protein sequence ID" value="KAL1603239.1"/>
    <property type="molecule type" value="Genomic_DNA"/>
</dbReference>
<reference evidence="3 4" key="1">
    <citation type="submission" date="2024-02" db="EMBL/GenBank/DDBJ databases">
        <title>De novo assembly and annotation of 12 fungi associated with fruit tree decline syndrome in Ontario, Canada.</title>
        <authorList>
            <person name="Sulman M."/>
            <person name="Ellouze W."/>
            <person name="Ilyukhin E."/>
        </authorList>
    </citation>
    <scope>NUCLEOTIDE SEQUENCE [LARGE SCALE GENOMIC DNA]</scope>
    <source>
        <strain evidence="3 4">M97-236</strain>
    </source>
</reference>
<dbReference type="SUPFAM" id="SSF50630">
    <property type="entry name" value="Acid proteases"/>
    <property type="match status" value="1"/>
</dbReference>
<accession>A0ABR3RGG7</accession>
<dbReference type="PROSITE" id="PS51767">
    <property type="entry name" value="PEPTIDASE_A1"/>
    <property type="match status" value="1"/>
</dbReference>
<comment type="similarity">
    <text evidence="1">Belongs to the peptidase A1 family.</text>
</comment>
<feature type="domain" description="Peptidase A1" evidence="2">
    <location>
        <begin position="1"/>
        <end position="314"/>
    </location>
</feature>
<comment type="caution">
    <text evidence="3">The sequence shown here is derived from an EMBL/GenBank/DDBJ whole genome shotgun (WGS) entry which is preliminary data.</text>
</comment>
<evidence type="ECO:0000313" key="4">
    <source>
        <dbReference type="Proteomes" id="UP001521222"/>
    </source>
</evidence>
<dbReference type="InterPro" id="IPR001461">
    <property type="entry name" value="Aspartic_peptidase_A1"/>
</dbReference>
<keyword evidence="4" id="KW-1185">Reference proteome</keyword>
<dbReference type="InterPro" id="IPR021109">
    <property type="entry name" value="Peptidase_aspartic_dom_sf"/>
</dbReference>
<dbReference type="Proteomes" id="UP001521222">
    <property type="component" value="Unassembled WGS sequence"/>
</dbReference>
<dbReference type="PANTHER" id="PTHR47966">
    <property type="entry name" value="BETA-SITE APP-CLEAVING ENZYME, ISOFORM A-RELATED"/>
    <property type="match status" value="1"/>
</dbReference>
<gene>
    <name evidence="3" type="ORF">SLS59_004335</name>
</gene>
<organism evidence="3 4">
    <name type="scientific">Nothophoma quercina</name>
    <dbReference type="NCBI Taxonomy" id="749835"/>
    <lineage>
        <taxon>Eukaryota</taxon>
        <taxon>Fungi</taxon>
        <taxon>Dikarya</taxon>
        <taxon>Ascomycota</taxon>
        <taxon>Pezizomycotina</taxon>
        <taxon>Dothideomycetes</taxon>
        <taxon>Pleosporomycetidae</taxon>
        <taxon>Pleosporales</taxon>
        <taxon>Pleosporineae</taxon>
        <taxon>Didymellaceae</taxon>
        <taxon>Nothophoma</taxon>
    </lineage>
</organism>
<evidence type="ECO:0000256" key="1">
    <source>
        <dbReference type="ARBA" id="ARBA00007447"/>
    </source>
</evidence>
<dbReference type="PANTHER" id="PTHR47966:SF51">
    <property type="entry name" value="BETA-SITE APP-CLEAVING ENZYME, ISOFORM A-RELATED"/>
    <property type="match status" value="1"/>
</dbReference>
<dbReference type="PRINTS" id="PR00792">
    <property type="entry name" value="PEPSIN"/>
</dbReference>
<dbReference type="Pfam" id="PF00026">
    <property type="entry name" value="Asp"/>
    <property type="match status" value="1"/>
</dbReference>
<evidence type="ECO:0000313" key="3">
    <source>
        <dbReference type="EMBL" id="KAL1603239.1"/>
    </source>
</evidence>
<sequence length="327" mass="35586">MASSSTVATGIPFDARYGLTPDLAVIGHYYNDTVFISGLPSTTNATFAIGNLPKLLFMQGNRGIFGVGTHYSESVYSSPTSPYRGNVNATYTPLWERIATASPGKKRKFSVWLNAQGASTGTVRFGGEDPTKYKGELAPVPVNLDSKGGLREWNINLTSVTRSYLGIMSQVLWKHLTPANYSVAFTLDTGSPNMYVPTPVYNAIVEDLNATEIINGAPYVPCSFRHPSTGSLNFSFSSHSSPSSPKAEISVPYEEVVYPPGLPVTVPPAKDRAGQKMCYFGVVPNDGPVRLLGATFLRSAYVVFDAEEKEIRMAQAKWDNLEERVEM</sequence>
<dbReference type="InterPro" id="IPR033121">
    <property type="entry name" value="PEPTIDASE_A1"/>
</dbReference>
<name>A0ABR3RGG7_9PLEO</name>
<dbReference type="Gene3D" id="2.40.70.10">
    <property type="entry name" value="Acid Proteases"/>
    <property type="match status" value="2"/>
</dbReference>
<protein>
    <recommendedName>
        <fullName evidence="2">Peptidase A1 domain-containing protein</fullName>
    </recommendedName>
</protein>
<evidence type="ECO:0000259" key="2">
    <source>
        <dbReference type="PROSITE" id="PS51767"/>
    </source>
</evidence>